<dbReference type="PROSITE" id="PS51257">
    <property type="entry name" value="PROKAR_LIPOPROTEIN"/>
    <property type="match status" value="1"/>
</dbReference>
<proteinExistence type="predicted"/>
<keyword evidence="2" id="KW-1185">Reference proteome</keyword>
<evidence type="ECO:0000313" key="1">
    <source>
        <dbReference type="EMBL" id="CAG7654253.1"/>
    </source>
</evidence>
<organism evidence="1 2">
    <name type="scientific">Paenibacillus allorhizosphaerae</name>
    <dbReference type="NCBI Taxonomy" id="2849866"/>
    <lineage>
        <taxon>Bacteria</taxon>
        <taxon>Bacillati</taxon>
        <taxon>Bacillota</taxon>
        <taxon>Bacilli</taxon>
        <taxon>Bacillales</taxon>
        <taxon>Paenibacillaceae</taxon>
        <taxon>Paenibacillus</taxon>
    </lineage>
</organism>
<reference evidence="1 2" key="1">
    <citation type="submission" date="2021-06" db="EMBL/GenBank/DDBJ databases">
        <authorList>
            <person name="Criscuolo A."/>
        </authorList>
    </citation>
    <scope>NUCLEOTIDE SEQUENCE [LARGE SCALE GENOMIC DNA]</scope>
    <source>
        <strain evidence="2">CIP 111802</strain>
    </source>
</reference>
<gene>
    <name evidence="1" type="ORF">PAECIP111802_05716</name>
</gene>
<sequence>MKKYAIFIVAIIFLVTTGCGRLDLIIHEDGSGGGEYTIELTGKFSAQDVWREIDKSIEKTNKAAGNFKLNISVKECASTKRLTEIR</sequence>
<dbReference type="EMBL" id="CAJVCE010000022">
    <property type="protein sequence ID" value="CAG7654253.1"/>
    <property type="molecule type" value="Genomic_DNA"/>
</dbReference>
<accession>A0ABM8VQI0</accession>
<comment type="caution">
    <text evidence="1">The sequence shown here is derived from an EMBL/GenBank/DDBJ whole genome shotgun (WGS) entry which is preliminary data.</text>
</comment>
<protein>
    <submittedName>
        <fullName evidence="1">Uncharacterized protein</fullName>
    </submittedName>
</protein>
<evidence type="ECO:0000313" key="2">
    <source>
        <dbReference type="Proteomes" id="UP000730618"/>
    </source>
</evidence>
<dbReference type="Proteomes" id="UP000730618">
    <property type="component" value="Unassembled WGS sequence"/>
</dbReference>
<dbReference type="RefSeq" id="WP_218101925.1">
    <property type="nucleotide sequence ID" value="NZ_CAJVCE010000022.1"/>
</dbReference>
<name>A0ABM8VQI0_9BACL</name>